<dbReference type="CDD" id="cd11524">
    <property type="entry name" value="SYLF"/>
    <property type="match status" value="1"/>
</dbReference>
<feature type="domain" description="Ysc84 actin-binding" evidence="2">
    <location>
        <begin position="143"/>
        <end position="266"/>
    </location>
</feature>
<protein>
    <submittedName>
        <fullName evidence="3">DUF500-domain-containing protein</fullName>
    </submittedName>
</protein>
<feature type="compositionally biased region" description="Polar residues" evidence="1">
    <location>
        <begin position="437"/>
        <end position="446"/>
    </location>
</feature>
<dbReference type="GO" id="GO:0035091">
    <property type="term" value="F:phosphatidylinositol binding"/>
    <property type="evidence" value="ECO:0007669"/>
    <property type="project" value="TreeGrafter"/>
</dbReference>
<feature type="compositionally biased region" description="Polar residues" evidence="1">
    <location>
        <begin position="455"/>
        <end position="474"/>
    </location>
</feature>
<keyword evidence="4" id="KW-1185">Reference proteome</keyword>
<dbReference type="InterPro" id="IPR007461">
    <property type="entry name" value="Ysc84_actin-binding"/>
</dbReference>
<reference evidence="3" key="1">
    <citation type="journal article" date="2020" name="Stud. Mycol.">
        <title>101 Dothideomycetes genomes: a test case for predicting lifestyles and emergence of pathogens.</title>
        <authorList>
            <person name="Haridas S."/>
            <person name="Albert R."/>
            <person name="Binder M."/>
            <person name="Bloem J."/>
            <person name="Labutti K."/>
            <person name="Salamov A."/>
            <person name="Andreopoulos B."/>
            <person name="Baker S."/>
            <person name="Barry K."/>
            <person name="Bills G."/>
            <person name="Bluhm B."/>
            <person name="Cannon C."/>
            <person name="Castanera R."/>
            <person name="Culley D."/>
            <person name="Daum C."/>
            <person name="Ezra D."/>
            <person name="Gonzalez J."/>
            <person name="Henrissat B."/>
            <person name="Kuo A."/>
            <person name="Liang C."/>
            <person name="Lipzen A."/>
            <person name="Lutzoni F."/>
            <person name="Magnuson J."/>
            <person name="Mondo S."/>
            <person name="Nolan M."/>
            <person name="Ohm R."/>
            <person name="Pangilinan J."/>
            <person name="Park H.-J."/>
            <person name="Ramirez L."/>
            <person name="Alfaro M."/>
            <person name="Sun H."/>
            <person name="Tritt A."/>
            <person name="Yoshinaga Y."/>
            <person name="Zwiers L.-H."/>
            <person name="Turgeon B."/>
            <person name="Goodwin S."/>
            <person name="Spatafora J."/>
            <person name="Crous P."/>
            <person name="Grigoriev I."/>
        </authorList>
    </citation>
    <scope>NUCLEOTIDE SEQUENCE</scope>
    <source>
        <strain evidence="3">CBS 115976</strain>
    </source>
</reference>
<dbReference type="EMBL" id="MU004236">
    <property type="protein sequence ID" value="KAF2668476.1"/>
    <property type="molecule type" value="Genomic_DNA"/>
</dbReference>
<feature type="compositionally biased region" description="Polar residues" evidence="1">
    <location>
        <begin position="366"/>
        <end position="386"/>
    </location>
</feature>
<accession>A0A6A6UA46</accession>
<organism evidence="3 4">
    <name type="scientific">Microthyrium microscopicum</name>
    <dbReference type="NCBI Taxonomy" id="703497"/>
    <lineage>
        <taxon>Eukaryota</taxon>
        <taxon>Fungi</taxon>
        <taxon>Dikarya</taxon>
        <taxon>Ascomycota</taxon>
        <taxon>Pezizomycotina</taxon>
        <taxon>Dothideomycetes</taxon>
        <taxon>Dothideomycetes incertae sedis</taxon>
        <taxon>Microthyriales</taxon>
        <taxon>Microthyriaceae</taxon>
        <taxon>Microthyrium</taxon>
    </lineage>
</organism>
<evidence type="ECO:0000259" key="2">
    <source>
        <dbReference type="Pfam" id="PF04366"/>
    </source>
</evidence>
<feature type="region of interest" description="Disordered" evidence="1">
    <location>
        <begin position="667"/>
        <end position="701"/>
    </location>
</feature>
<dbReference type="PANTHER" id="PTHR15629">
    <property type="entry name" value="SH3YL1 PROTEIN"/>
    <property type="match status" value="1"/>
</dbReference>
<dbReference type="PANTHER" id="PTHR15629:SF8">
    <property type="entry name" value="DUF500 DOMAIN PROTEIN (AFU_ORTHOLOGUE AFUA_5G07310)"/>
    <property type="match status" value="1"/>
</dbReference>
<feature type="compositionally biased region" description="Polar residues" evidence="1">
    <location>
        <begin position="582"/>
        <end position="613"/>
    </location>
</feature>
<gene>
    <name evidence="3" type="ORF">BT63DRAFT_425795</name>
</gene>
<feature type="region of interest" description="Disordered" evidence="1">
    <location>
        <begin position="348"/>
        <end position="397"/>
    </location>
</feature>
<evidence type="ECO:0000313" key="3">
    <source>
        <dbReference type="EMBL" id="KAF2668476.1"/>
    </source>
</evidence>
<dbReference type="InterPro" id="IPR051702">
    <property type="entry name" value="SH3_domain_YSC84-like"/>
</dbReference>
<dbReference type="AlphaFoldDB" id="A0A6A6UA46"/>
<sequence>MWLRARSTSKAGFDRVWGWADKLGAPVNRLANKVGSEAFWPTTLDKEIDKAARILRSFCKDGFYEDQQTPTSPDGETEIDAPKKRYSKVLKKIPAEVIKNAKGLAVFTTMRTGLWVSGAGGSGVLVARLPDGTWSPPSGILLHTAGVGFLIGVDIYDCVVVLNTDEAVAAFSKIRCTLGGEISAVAGPVGVGGFLESEVHKRRAPIFTYLKSRGFYAGVQLDGSIIIERTDENERFYGRKIPVAEILAGRVTKPPEEVQRLIQTIKLAQGDTDVDPAMLSTEAAPSDFDIASGHVFGVPDKEDPDPYGVLALEKEGLEIREAGTRKPASRESFQFAPSPSSPLFHAFGGTGSRPRSIDFDSRRSSWKTSITERSTQMREISTQTDSEPPALPSRPQSGAFVANMAGIPEIGSIDNTIVAQARVVSPVPSLANEPVSPLQTSSNEAVSFQRDAATSPMSPTQPQNSILKEMSSSVQEDEARPVTTSLPNALVGNEGAKSIKNGKIQEASKRPISQSSNQEVPIHKTDEDADADDEDSSDDDGVEFSEIIEVSAPKIVTASPQIIRKARLVTVAKAIPPALPSRNPNRTRNARSQSPSRSTAPTLATINKAQSSEDIVDRPISRGSSVYSMTKEEAPSSTKASDSHGSISSAEHEDAYKLDIEGPFSPKLPPIFTGEHTDYTSNTNSTATLTPVAKTDSGHNI</sequence>
<proteinExistence type="predicted"/>
<feature type="region of interest" description="Disordered" evidence="1">
    <location>
        <begin position="429"/>
        <end position="543"/>
    </location>
</feature>
<dbReference type="Pfam" id="PF04366">
    <property type="entry name" value="Ysc84"/>
    <property type="match status" value="1"/>
</dbReference>
<evidence type="ECO:0000313" key="4">
    <source>
        <dbReference type="Proteomes" id="UP000799302"/>
    </source>
</evidence>
<feature type="region of interest" description="Disordered" evidence="1">
    <location>
        <begin position="577"/>
        <end position="652"/>
    </location>
</feature>
<feature type="compositionally biased region" description="Polar residues" evidence="1">
    <location>
        <begin position="679"/>
        <end position="689"/>
    </location>
</feature>
<dbReference type="Proteomes" id="UP000799302">
    <property type="component" value="Unassembled WGS sequence"/>
</dbReference>
<dbReference type="OrthoDB" id="443981at2759"/>
<feature type="compositionally biased region" description="Polar residues" evidence="1">
    <location>
        <begin position="635"/>
        <end position="649"/>
    </location>
</feature>
<feature type="compositionally biased region" description="Acidic residues" evidence="1">
    <location>
        <begin position="527"/>
        <end position="543"/>
    </location>
</feature>
<name>A0A6A6UA46_9PEZI</name>
<evidence type="ECO:0000256" key="1">
    <source>
        <dbReference type="SAM" id="MobiDB-lite"/>
    </source>
</evidence>